<proteinExistence type="predicted"/>
<dbReference type="Proteomes" id="UP000018439">
    <property type="component" value="Chromosome"/>
</dbReference>
<evidence type="ECO:0000313" key="2">
    <source>
        <dbReference type="Proteomes" id="UP000018439"/>
    </source>
</evidence>
<organism evidence="1 2">
    <name type="scientific">Bacteroides coprosuis DSM 18011</name>
    <dbReference type="NCBI Taxonomy" id="679937"/>
    <lineage>
        <taxon>Bacteria</taxon>
        <taxon>Pseudomonadati</taxon>
        <taxon>Bacteroidota</taxon>
        <taxon>Bacteroidia</taxon>
        <taxon>Bacteroidales</taxon>
        <taxon>Bacteroidaceae</taxon>
        <taxon>Bacteroides</taxon>
    </lineage>
</organism>
<dbReference type="AlphaFoldDB" id="F3ZPG5"/>
<dbReference type="PROSITE" id="PS51257">
    <property type="entry name" value="PROKAR_LIPOPROTEIN"/>
    <property type="match status" value="1"/>
</dbReference>
<dbReference type="STRING" id="679937.Bcop_1427"/>
<sequence length="227" mass="25118">MKKRILIALSILVVLGLFVSCWNTKKKTNEEGAKDSSLVDIEQPITPNVSQKLSSVVSDELLLDAPTTARYVLSTSAQLAENKLVKFDFNKDGKEEVIVLGRDHPNGVRVLATRKGIGQNLINDITEGSFFDSYGELKSQYAIQVTVVDVNGDNQSEVVVSIGKSGERVDSFFYLIKDTDKGSFNYIGSIKGKNRAELTPTHKIELVNLENQSVTYEIYNNELALVK</sequence>
<evidence type="ECO:0008006" key="3">
    <source>
        <dbReference type="Google" id="ProtNLM"/>
    </source>
</evidence>
<dbReference type="InterPro" id="IPR028994">
    <property type="entry name" value="Integrin_alpha_N"/>
</dbReference>
<accession>F3ZPG5</accession>
<reference evidence="1 2" key="1">
    <citation type="journal article" date="2011" name="Stand. Genomic Sci.">
        <title>Non-contiguous finished genome sequence of Bacteroides coprosuis type strain (PC139).</title>
        <authorList>
            <person name="Land M."/>
            <person name="Held B."/>
            <person name="Gronow S."/>
            <person name="Abt B."/>
            <person name="Lucas S."/>
            <person name="Del Rio T.G."/>
            <person name="Nolan M."/>
            <person name="Tice H."/>
            <person name="Cheng J.F."/>
            <person name="Pitluck S."/>
            <person name="Liolios K."/>
            <person name="Pagani I."/>
            <person name="Ivanova N."/>
            <person name="Mavromatis K."/>
            <person name="Mikhailova N."/>
            <person name="Pati A."/>
            <person name="Tapia R."/>
            <person name="Han C."/>
            <person name="Goodwin L."/>
            <person name="Chen A."/>
            <person name="Palaniappan K."/>
            <person name="Hauser L."/>
            <person name="Brambilla E.M."/>
            <person name="Rohde M."/>
            <person name="Goker M."/>
            <person name="Detter J.C."/>
            <person name="Woyke T."/>
            <person name="Bristow J."/>
            <person name="Eisen J.A."/>
            <person name="Markowitz V."/>
            <person name="Hugenholtz P."/>
            <person name="Kyrpides N.C."/>
            <person name="Klenk H.P."/>
            <person name="Lapidus A."/>
        </authorList>
    </citation>
    <scope>NUCLEOTIDE SEQUENCE</scope>
    <source>
        <strain evidence="1 2">DSM 18011</strain>
    </source>
</reference>
<dbReference type="HOGENOM" id="CLU_1060734_0_0_10"/>
<dbReference type="SUPFAM" id="SSF69318">
    <property type="entry name" value="Integrin alpha N-terminal domain"/>
    <property type="match status" value="1"/>
</dbReference>
<dbReference type="EMBL" id="CM001167">
    <property type="protein sequence ID" value="EGJ71622.1"/>
    <property type="molecule type" value="Genomic_DNA"/>
</dbReference>
<protein>
    <recommendedName>
        <fullName evidence="3">FG-GAP repeat protein</fullName>
    </recommendedName>
</protein>
<name>F3ZPG5_9BACE</name>
<dbReference type="OrthoDB" id="9816120at2"/>
<keyword evidence="2" id="KW-1185">Reference proteome</keyword>
<gene>
    <name evidence="1" type="ORF">Bcop_1427</name>
</gene>
<evidence type="ECO:0000313" key="1">
    <source>
        <dbReference type="EMBL" id="EGJ71622.1"/>
    </source>
</evidence>